<proteinExistence type="predicted"/>
<sequence>MFMISMAVIRYILRLLHSPPPLRYLVTLLFCLRRFTYSADKSIRCTWLEKRRVRGSFLFLCPWEESELSFNGFSPNQTN</sequence>
<dbReference type="Proteomes" id="UP000772434">
    <property type="component" value="Unassembled WGS sequence"/>
</dbReference>
<accession>A0A9P5PE46</accession>
<dbReference type="AlphaFoldDB" id="A0A9P5PE46"/>
<name>A0A9P5PE46_9AGAR</name>
<protein>
    <submittedName>
        <fullName evidence="1">Uncharacterized protein</fullName>
    </submittedName>
</protein>
<organism evidence="1 2">
    <name type="scientific">Rhodocollybia butyracea</name>
    <dbReference type="NCBI Taxonomy" id="206335"/>
    <lineage>
        <taxon>Eukaryota</taxon>
        <taxon>Fungi</taxon>
        <taxon>Dikarya</taxon>
        <taxon>Basidiomycota</taxon>
        <taxon>Agaricomycotina</taxon>
        <taxon>Agaricomycetes</taxon>
        <taxon>Agaricomycetidae</taxon>
        <taxon>Agaricales</taxon>
        <taxon>Marasmiineae</taxon>
        <taxon>Omphalotaceae</taxon>
        <taxon>Rhodocollybia</taxon>
    </lineage>
</organism>
<reference evidence="1" key="1">
    <citation type="submission" date="2020-11" db="EMBL/GenBank/DDBJ databases">
        <authorList>
            <consortium name="DOE Joint Genome Institute"/>
            <person name="Ahrendt S."/>
            <person name="Riley R."/>
            <person name="Andreopoulos W."/>
            <person name="Labutti K."/>
            <person name="Pangilinan J."/>
            <person name="Ruiz-Duenas F.J."/>
            <person name="Barrasa J.M."/>
            <person name="Sanchez-Garcia M."/>
            <person name="Camarero S."/>
            <person name="Miyauchi S."/>
            <person name="Serrano A."/>
            <person name="Linde D."/>
            <person name="Babiker R."/>
            <person name="Drula E."/>
            <person name="Ayuso-Fernandez I."/>
            <person name="Pacheco R."/>
            <person name="Padilla G."/>
            <person name="Ferreira P."/>
            <person name="Barriuso J."/>
            <person name="Kellner H."/>
            <person name="Castanera R."/>
            <person name="Alfaro M."/>
            <person name="Ramirez L."/>
            <person name="Pisabarro A.G."/>
            <person name="Kuo A."/>
            <person name="Tritt A."/>
            <person name="Lipzen A."/>
            <person name="He G."/>
            <person name="Yan M."/>
            <person name="Ng V."/>
            <person name="Cullen D."/>
            <person name="Martin F."/>
            <person name="Rosso M.-N."/>
            <person name="Henrissat B."/>
            <person name="Hibbett D."/>
            <person name="Martinez A.T."/>
            <person name="Grigoriev I.V."/>
        </authorList>
    </citation>
    <scope>NUCLEOTIDE SEQUENCE</scope>
    <source>
        <strain evidence="1">AH 40177</strain>
    </source>
</reference>
<comment type="caution">
    <text evidence="1">The sequence shown here is derived from an EMBL/GenBank/DDBJ whole genome shotgun (WGS) entry which is preliminary data.</text>
</comment>
<evidence type="ECO:0000313" key="1">
    <source>
        <dbReference type="EMBL" id="KAF9061646.1"/>
    </source>
</evidence>
<dbReference type="EMBL" id="JADNRY010000194">
    <property type="protein sequence ID" value="KAF9061646.1"/>
    <property type="molecule type" value="Genomic_DNA"/>
</dbReference>
<evidence type="ECO:0000313" key="2">
    <source>
        <dbReference type="Proteomes" id="UP000772434"/>
    </source>
</evidence>
<keyword evidence="2" id="KW-1185">Reference proteome</keyword>
<gene>
    <name evidence="1" type="ORF">BDP27DRAFT_324775</name>
</gene>